<dbReference type="CDD" id="cd01949">
    <property type="entry name" value="GGDEF"/>
    <property type="match status" value="1"/>
</dbReference>
<dbReference type="GO" id="GO:0005886">
    <property type="term" value="C:plasma membrane"/>
    <property type="evidence" value="ECO:0007669"/>
    <property type="project" value="TreeGrafter"/>
</dbReference>
<dbReference type="FunFam" id="3.30.70.270:FF:000001">
    <property type="entry name" value="Diguanylate cyclase domain protein"/>
    <property type="match status" value="1"/>
</dbReference>
<proteinExistence type="predicted"/>
<dbReference type="GO" id="GO:1902201">
    <property type="term" value="P:negative regulation of bacterial-type flagellum-dependent cell motility"/>
    <property type="evidence" value="ECO:0007669"/>
    <property type="project" value="TreeGrafter"/>
</dbReference>
<keyword evidence="1" id="KW-0472">Membrane</keyword>
<dbReference type="NCBIfam" id="TIGR00254">
    <property type="entry name" value="GGDEF"/>
    <property type="match status" value="1"/>
</dbReference>
<dbReference type="InterPro" id="IPR000160">
    <property type="entry name" value="GGDEF_dom"/>
</dbReference>
<dbReference type="GO" id="GO:0043709">
    <property type="term" value="P:cell adhesion involved in single-species biofilm formation"/>
    <property type="evidence" value="ECO:0007669"/>
    <property type="project" value="TreeGrafter"/>
</dbReference>
<dbReference type="PANTHER" id="PTHR45138">
    <property type="entry name" value="REGULATORY COMPONENTS OF SENSORY TRANSDUCTION SYSTEM"/>
    <property type="match status" value="1"/>
</dbReference>
<dbReference type="Gene3D" id="3.30.70.270">
    <property type="match status" value="1"/>
</dbReference>
<organism evidence="3 4">
    <name type="scientific">Desulfonispora thiosulfatigenes DSM 11270</name>
    <dbReference type="NCBI Taxonomy" id="656914"/>
    <lineage>
        <taxon>Bacteria</taxon>
        <taxon>Bacillati</taxon>
        <taxon>Bacillota</taxon>
        <taxon>Clostridia</taxon>
        <taxon>Eubacteriales</taxon>
        <taxon>Peptococcaceae</taxon>
        <taxon>Desulfonispora</taxon>
    </lineage>
</organism>
<feature type="domain" description="GGDEF" evidence="2">
    <location>
        <begin position="331"/>
        <end position="453"/>
    </location>
</feature>
<keyword evidence="4" id="KW-1185">Reference proteome</keyword>
<dbReference type="InterPro" id="IPR043128">
    <property type="entry name" value="Rev_trsase/Diguanyl_cyclase"/>
</dbReference>
<protein>
    <submittedName>
        <fullName evidence="3">Diguanylate cyclase (GGDEF) domain-containing protein</fullName>
    </submittedName>
</protein>
<dbReference type="EMBL" id="FWWT01000008">
    <property type="protein sequence ID" value="SMB82962.1"/>
    <property type="molecule type" value="Genomic_DNA"/>
</dbReference>
<evidence type="ECO:0000256" key="1">
    <source>
        <dbReference type="SAM" id="Phobius"/>
    </source>
</evidence>
<keyword evidence="1" id="KW-0812">Transmembrane</keyword>
<reference evidence="3 4" key="1">
    <citation type="submission" date="2017-04" db="EMBL/GenBank/DDBJ databases">
        <authorList>
            <person name="Afonso C.L."/>
            <person name="Miller P.J."/>
            <person name="Scott M.A."/>
            <person name="Spackman E."/>
            <person name="Goraichik I."/>
            <person name="Dimitrov K.M."/>
            <person name="Suarez D.L."/>
            <person name="Swayne D.E."/>
        </authorList>
    </citation>
    <scope>NUCLEOTIDE SEQUENCE [LARGE SCALE GENOMIC DNA]</scope>
    <source>
        <strain evidence="3 4">DSM 11270</strain>
    </source>
</reference>
<evidence type="ECO:0000313" key="3">
    <source>
        <dbReference type="EMBL" id="SMB82962.1"/>
    </source>
</evidence>
<dbReference type="PANTHER" id="PTHR45138:SF6">
    <property type="entry name" value="DIGUANYLATE CYCLASE DGCN"/>
    <property type="match status" value="1"/>
</dbReference>
<dbReference type="Proteomes" id="UP000192731">
    <property type="component" value="Unassembled WGS sequence"/>
</dbReference>
<dbReference type="Pfam" id="PF00990">
    <property type="entry name" value="GGDEF"/>
    <property type="match status" value="1"/>
</dbReference>
<evidence type="ECO:0000259" key="2">
    <source>
        <dbReference type="PROSITE" id="PS50887"/>
    </source>
</evidence>
<accession>A0A1W1UPE2</accession>
<dbReference type="PROSITE" id="PS50887">
    <property type="entry name" value="GGDEF"/>
    <property type="match status" value="1"/>
</dbReference>
<evidence type="ECO:0000313" key="4">
    <source>
        <dbReference type="Proteomes" id="UP000192731"/>
    </source>
</evidence>
<feature type="transmembrane region" description="Helical" evidence="1">
    <location>
        <begin position="256"/>
        <end position="279"/>
    </location>
</feature>
<keyword evidence="1" id="KW-1133">Transmembrane helix</keyword>
<dbReference type="AlphaFoldDB" id="A0A1W1UPE2"/>
<dbReference type="InterPro" id="IPR050469">
    <property type="entry name" value="Diguanylate_Cyclase"/>
</dbReference>
<gene>
    <name evidence="3" type="ORF">SAMN00017405_0987</name>
</gene>
<feature type="transmembrane region" description="Helical" evidence="1">
    <location>
        <begin position="16"/>
        <end position="35"/>
    </location>
</feature>
<dbReference type="STRING" id="656914.SAMN00017405_0987"/>
<dbReference type="SUPFAM" id="SSF55073">
    <property type="entry name" value="Nucleotide cyclase"/>
    <property type="match status" value="1"/>
</dbReference>
<dbReference type="SMART" id="SM00267">
    <property type="entry name" value="GGDEF"/>
    <property type="match status" value="1"/>
</dbReference>
<sequence length="453" mass="52787">MNRCGFMNELVKKVKIVFIVCLILATSLTYLSIYVPMKDVLKKSELENLSLMAQANKHILEHRLERCKEGSASMSSRTMIRRKALEYKNNLISIDELKDYTNPLYYDGIKALENVIGAYRVVDNQIIAKQGIIDEKRIKDLKKVQSLTCKIEDQDKYQVIVYSPIKENELILGYDIVFYDINPIIEKLNKNHIQSLVLEQKKAQVLLNNKDTSLSENFSLITDGNYTGFISKLASTDKYIYTKMNNDILFRPIQRVLRITFIGFAISILFFIFLTNWLIVKNAKKLLSRAEKGQEEYKEYALKDPLTGVYSRWFFEQWINSEVDKQEHEKSLYTFIMIDVDNFKSINDKNGHTIGDKVLQKIAEILKSSVRDGDFVIRYGGDEFLLILNKCCKNFANDIVQRIQTNIHNLDDFKFKVDISFGIQELKNKNEIFEVLRLADLKMYECKKRNKGN</sequence>
<dbReference type="GO" id="GO:0052621">
    <property type="term" value="F:diguanylate cyclase activity"/>
    <property type="evidence" value="ECO:0007669"/>
    <property type="project" value="TreeGrafter"/>
</dbReference>
<name>A0A1W1UPE2_DESTI</name>
<dbReference type="InterPro" id="IPR029787">
    <property type="entry name" value="Nucleotide_cyclase"/>
</dbReference>